<name>A0AB39PLM9_9ACTN</name>
<evidence type="ECO:0000313" key="1">
    <source>
        <dbReference type="EMBL" id="XDQ30831.1"/>
    </source>
</evidence>
<accession>A0AB39PLM9</accession>
<dbReference type="AlphaFoldDB" id="A0AB39PLM9"/>
<sequence length="60" mass="6665">MEFLMGQGAPWLVTAFRTPSGERADNELVDALRELRARVLFDHGRRPAFRDAGGAHVDGQ</sequence>
<proteinExistence type="predicted"/>
<dbReference type="RefSeq" id="WP_369241143.1">
    <property type="nucleotide sequence ID" value="NZ_CP163435.1"/>
</dbReference>
<protein>
    <submittedName>
        <fullName evidence="1">Uncharacterized protein</fullName>
    </submittedName>
</protein>
<dbReference type="EMBL" id="CP163435">
    <property type="protein sequence ID" value="XDQ30831.1"/>
    <property type="molecule type" value="Genomic_DNA"/>
</dbReference>
<reference evidence="1" key="1">
    <citation type="submission" date="2024-07" db="EMBL/GenBank/DDBJ databases">
        <authorList>
            <person name="Yu S.T."/>
        </authorList>
    </citation>
    <scope>NUCLEOTIDE SEQUENCE</scope>
    <source>
        <strain evidence="1">R21</strain>
    </source>
</reference>
<gene>
    <name evidence="1" type="ORF">AB5J56_41715</name>
</gene>
<organism evidence="1">
    <name type="scientific">Streptomyces sp. R21</name>
    <dbReference type="NCBI Taxonomy" id="3238627"/>
    <lineage>
        <taxon>Bacteria</taxon>
        <taxon>Bacillati</taxon>
        <taxon>Actinomycetota</taxon>
        <taxon>Actinomycetes</taxon>
        <taxon>Kitasatosporales</taxon>
        <taxon>Streptomycetaceae</taxon>
        <taxon>Streptomyces</taxon>
    </lineage>
</organism>